<evidence type="ECO:0000256" key="7">
    <source>
        <dbReference type="ARBA" id="ARBA00023136"/>
    </source>
</evidence>
<dbReference type="Proteomes" id="UP000635565">
    <property type="component" value="Unassembled WGS sequence"/>
</dbReference>
<feature type="transmembrane region" description="Helical" evidence="8">
    <location>
        <begin position="298"/>
        <end position="322"/>
    </location>
</feature>
<protein>
    <recommendedName>
        <fullName evidence="9">Glycosyltransferase RgtA/B/C/D-like domain-containing protein</fullName>
    </recommendedName>
</protein>
<feature type="transmembrane region" description="Helical" evidence="8">
    <location>
        <begin position="70"/>
        <end position="89"/>
    </location>
</feature>
<keyword evidence="3" id="KW-0328">Glycosyltransferase</keyword>
<dbReference type="InterPro" id="IPR038731">
    <property type="entry name" value="RgtA/B/C-like"/>
</dbReference>
<evidence type="ECO:0000256" key="5">
    <source>
        <dbReference type="ARBA" id="ARBA00022692"/>
    </source>
</evidence>
<keyword evidence="2" id="KW-1003">Cell membrane</keyword>
<evidence type="ECO:0000256" key="8">
    <source>
        <dbReference type="SAM" id="Phobius"/>
    </source>
</evidence>
<dbReference type="PANTHER" id="PTHR33908:SF11">
    <property type="entry name" value="MEMBRANE PROTEIN"/>
    <property type="match status" value="1"/>
</dbReference>
<gene>
    <name evidence="10" type="ORF">KSZ_71020</name>
</gene>
<evidence type="ECO:0000256" key="2">
    <source>
        <dbReference type="ARBA" id="ARBA00022475"/>
    </source>
</evidence>
<evidence type="ECO:0000256" key="1">
    <source>
        <dbReference type="ARBA" id="ARBA00004651"/>
    </source>
</evidence>
<dbReference type="PANTHER" id="PTHR33908">
    <property type="entry name" value="MANNOSYLTRANSFERASE YKCB-RELATED"/>
    <property type="match status" value="1"/>
</dbReference>
<comment type="caution">
    <text evidence="10">The sequence shown here is derived from an EMBL/GenBank/DDBJ whole genome shotgun (WGS) entry which is preliminary data.</text>
</comment>
<dbReference type="Pfam" id="PF13231">
    <property type="entry name" value="PMT_2"/>
    <property type="match status" value="1"/>
</dbReference>
<evidence type="ECO:0000313" key="10">
    <source>
        <dbReference type="EMBL" id="GHO89096.1"/>
    </source>
</evidence>
<keyword evidence="11" id="KW-1185">Reference proteome</keyword>
<evidence type="ECO:0000256" key="6">
    <source>
        <dbReference type="ARBA" id="ARBA00022989"/>
    </source>
</evidence>
<feature type="transmembrane region" description="Helical" evidence="8">
    <location>
        <begin position="329"/>
        <end position="348"/>
    </location>
</feature>
<feature type="transmembrane region" description="Helical" evidence="8">
    <location>
        <begin position="163"/>
        <end position="183"/>
    </location>
</feature>
<dbReference type="RefSeq" id="WP_201366631.1">
    <property type="nucleotide sequence ID" value="NZ_BNJJ01000031.1"/>
</dbReference>
<feature type="transmembrane region" description="Helical" evidence="8">
    <location>
        <begin position="101"/>
        <end position="126"/>
    </location>
</feature>
<accession>A0ABQ3VUW3</accession>
<feature type="transmembrane region" description="Helical" evidence="8">
    <location>
        <begin position="395"/>
        <end position="418"/>
    </location>
</feature>
<feature type="transmembrane region" description="Helical" evidence="8">
    <location>
        <begin position="138"/>
        <end position="156"/>
    </location>
</feature>
<comment type="subcellular location">
    <subcellularLocation>
        <location evidence="1">Cell membrane</location>
        <topology evidence="1">Multi-pass membrane protein</topology>
    </subcellularLocation>
</comment>
<name>A0ABQ3VUW3_9CHLR</name>
<evidence type="ECO:0000256" key="3">
    <source>
        <dbReference type="ARBA" id="ARBA00022676"/>
    </source>
</evidence>
<feature type="transmembrane region" description="Helical" evidence="8">
    <location>
        <begin position="7"/>
        <end position="26"/>
    </location>
</feature>
<keyword evidence="4" id="KW-0808">Transferase</keyword>
<feature type="transmembrane region" description="Helical" evidence="8">
    <location>
        <begin position="229"/>
        <end position="250"/>
    </location>
</feature>
<evidence type="ECO:0000256" key="4">
    <source>
        <dbReference type="ARBA" id="ARBA00022679"/>
    </source>
</evidence>
<evidence type="ECO:0000259" key="9">
    <source>
        <dbReference type="Pfam" id="PF13231"/>
    </source>
</evidence>
<dbReference type="EMBL" id="BNJJ01000031">
    <property type="protein sequence ID" value="GHO89096.1"/>
    <property type="molecule type" value="Genomic_DNA"/>
</dbReference>
<evidence type="ECO:0000313" key="11">
    <source>
        <dbReference type="Proteomes" id="UP000635565"/>
    </source>
</evidence>
<feature type="transmembrane region" description="Helical" evidence="8">
    <location>
        <begin position="189"/>
        <end position="217"/>
    </location>
</feature>
<keyword evidence="6 8" id="KW-1133">Transmembrane helix</keyword>
<keyword evidence="7 8" id="KW-0472">Membrane</keyword>
<keyword evidence="5 8" id="KW-0812">Transmembrane</keyword>
<feature type="domain" description="Glycosyltransferase RgtA/B/C/D-like" evidence="9">
    <location>
        <begin position="117"/>
        <end position="247"/>
    </location>
</feature>
<reference evidence="10 11" key="1">
    <citation type="journal article" date="2021" name="Int. J. Syst. Evol. Microbiol.">
        <title>Reticulibacter mediterranei gen. nov., sp. nov., within the new family Reticulibacteraceae fam. nov., and Ktedonospora formicarum gen. nov., sp. nov., Ktedonobacter robiniae sp. nov., Dictyobacter formicarum sp. nov. and Dictyobacter arantiisoli sp. nov., belonging to the class Ktedonobacteria.</title>
        <authorList>
            <person name="Yabe S."/>
            <person name="Zheng Y."/>
            <person name="Wang C.M."/>
            <person name="Sakai Y."/>
            <person name="Abe K."/>
            <person name="Yokota A."/>
            <person name="Donadio S."/>
            <person name="Cavaletti L."/>
            <person name="Monciardini P."/>
        </authorList>
    </citation>
    <scope>NUCLEOTIDE SEQUENCE [LARGE SCALE GENOMIC DNA]</scope>
    <source>
        <strain evidence="10 11">SOSP1-9</strain>
    </source>
</reference>
<sequence>MKPIVRWQVWILLGLVMLGCGLRLYGLNWDAGNSFHPDERQILFHVTALGWPKSWAEFLNPAQSPLNPQFFAYGSFPIYFLAAIGRMLGYDLHDPKNFFTLTLVGRVVSAIFDSGTILATACLAGVLARKTKQLQSQAWYVALLAATLLAFTPLHLQLSHFYAVDTLLAFFVVLTILFCVLWVDSPRPFLWAILAGAAYGLAMATKFSAVPLVLSLLSAAWLRWQRCRNFLDLAVALLGSAIFMVAIFFITQPYALLDMPSFIQQVSDQGNLVRGSLDLPYVRQFVGTLPFIYQGKNLLIWGMGITAGCSALAGCGWLLWFLRRNLQSSWLIVLVWVLVYSIIVGSFYVKFMRYLLPVYPFFIVIASAFLMVMLQHIRWKDRRYLERLVWLKPCLQAAVLLVVLGGTIFQGLALLNVYSEPNTRIQASNWIYQHVAPGSVLTYEQWDDALPVPVGNHNPAEYRQATYIDANGQPTTGLDLYGDDTQAKAQQLATLLPTINVITMPTDRLDKSIPRSPERYPLTIRYYQLLFSGQLGFHLAAQFENHPHLFGITLDDSNADESYSVFDHPTARIFVRDPHYPYTSQQLFTKLASGLNIPVK</sequence>
<feature type="transmembrane region" description="Helical" evidence="8">
    <location>
        <begin position="354"/>
        <end position="374"/>
    </location>
</feature>
<dbReference type="InterPro" id="IPR050297">
    <property type="entry name" value="LipidA_mod_glycosyltrf_83"/>
</dbReference>
<dbReference type="PROSITE" id="PS51257">
    <property type="entry name" value="PROKAR_LIPOPROTEIN"/>
    <property type="match status" value="1"/>
</dbReference>
<proteinExistence type="predicted"/>
<organism evidence="10 11">
    <name type="scientific">Dictyobacter formicarum</name>
    <dbReference type="NCBI Taxonomy" id="2778368"/>
    <lineage>
        <taxon>Bacteria</taxon>
        <taxon>Bacillati</taxon>
        <taxon>Chloroflexota</taxon>
        <taxon>Ktedonobacteria</taxon>
        <taxon>Ktedonobacterales</taxon>
        <taxon>Dictyobacteraceae</taxon>
        <taxon>Dictyobacter</taxon>
    </lineage>
</organism>